<name>A0ABU1CGX9_9GAMM</name>
<gene>
    <name evidence="2" type="ORF">P8609_14745</name>
</gene>
<dbReference type="EMBL" id="JARUHG010000005">
    <property type="protein sequence ID" value="MDR0184220.1"/>
    <property type="molecule type" value="Genomic_DNA"/>
</dbReference>
<comment type="caution">
    <text evidence="2">The sequence shown here is derived from an EMBL/GenBank/DDBJ whole genome shotgun (WGS) entry which is preliminary data.</text>
</comment>
<keyword evidence="1" id="KW-0732">Signal</keyword>
<reference evidence="2 3" key="1">
    <citation type="submission" date="2023-04" db="EMBL/GenBank/DDBJ databases">
        <title>Lysobacter sp. strain UC isolated from soil sample.</title>
        <authorList>
            <person name="Choksket S."/>
            <person name="Harshvardhan F."/>
            <person name="Rana R."/>
            <person name="Patil P.B."/>
            <person name="Korpole S."/>
        </authorList>
    </citation>
    <scope>NUCLEOTIDE SEQUENCE [LARGE SCALE GENOMIC DNA]</scope>
    <source>
        <strain evidence="2 3">UC</strain>
    </source>
</reference>
<dbReference type="RefSeq" id="WP_309263349.1">
    <property type="nucleotide sequence ID" value="NZ_JARUHG010000005.1"/>
</dbReference>
<dbReference type="Proteomes" id="UP001233535">
    <property type="component" value="Unassembled WGS sequence"/>
</dbReference>
<protein>
    <submittedName>
        <fullName evidence="2">LuxR family transcriptional regulator</fullName>
    </submittedName>
</protein>
<feature type="signal peptide" evidence="1">
    <location>
        <begin position="1"/>
        <end position="22"/>
    </location>
</feature>
<evidence type="ECO:0000256" key="1">
    <source>
        <dbReference type="SAM" id="SignalP"/>
    </source>
</evidence>
<evidence type="ECO:0000313" key="3">
    <source>
        <dbReference type="Proteomes" id="UP001233535"/>
    </source>
</evidence>
<evidence type="ECO:0000313" key="2">
    <source>
        <dbReference type="EMBL" id="MDR0184220.1"/>
    </source>
</evidence>
<feature type="chain" id="PRO_5046824720" evidence="1">
    <location>
        <begin position="23"/>
        <end position="161"/>
    </location>
</feature>
<organism evidence="2 3">
    <name type="scientific">Lysobacter arvi</name>
    <dbReference type="NCBI Taxonomy" id="3038776"/>
    <lineage>
        <taxon>Bacteria</taxon>
        <taxon>Pseudomonadati</taxon>
        <taxon>Pseudomonadota</taxon>
        <taxon>Gammaproteobacteria</taxon>
        <taxon>Lysobacterales</taxon>
        <taxon>Lysobacteraceae</taxon>
        <taxon>Lysobacter</taxon>
    </lineage>
</organism>
<sequence length="161" mass="17561">MERIGRWWLATMLLGCTALATAGTSDTSPLVGRWALDVSKLEMPAEARPRSVTMEFRDAGGGKWTSRVIIVHASGEQMRAETSLPLDGRPGPIRGNYWADVSAVKMPASNVLVMQLADDGKPASTRIYSVGEDRQTMTETKAIFGEDGTPILQTNHFTRLP</sequence>
<keyword evidence="3" id="KW-1185">Reference proteome</keyword>
<accession>A0ABU1CGX9</accession>
<proteinExistence type="predicted"/>